<evidence type="ECO:0000256" key="7">
    <source>
        <dbReference type="ARBA" id="ARBA00050038"/>
    </source>
</evidence>
<dbReference type="Gene3D" id="3.40.50.1470">
    <property type="entry name" value="Peptidyl-tRNA hydrolase"/>
    <property type="match status" value="1"/>
</dbReference>
<dbReference type="PROSITE" id="PS01196">
    <property type="entry name" value="PEPT_TRNA_HYDROL_2"/>
    <property type="match status" value="1"/>
</dbReference>
<name>A0A1C3NUV6_9ACTN</name>
<dbReference type="InterPro" id="IPR001328">
    <property type="entry name" value="Pept_tRNA_hydro"/>
</dbReference>
<dbReference type="PANTHER" id="PTHR17224">
    <property type="entry name" value="PEPTIDYL-TRNA HYDROLASE"/>
    <property type="match status" value="1"/>
</dbReference>
<evidence type="ECO:0000256" key="10">
    <source>
        <dbReference type="RuleBase" id="RU004320"/>
    </source>
</evidence>
<protein>
    <recommendedName>
        <fullName evidence="7 8">Peptidyl-tRNA hydrolase</fullName>
        <shortName evidence="8">Pth</shortName>
        <ecNumber evidence="1 8">3.1.1.29</ecNumber>
    </recommendedName>
</protein>
<evidence type="ECO:0000256" key="8">
    <source>
        <dbReference type="HAMAP-Rule" id="MF_00083"/>
    </source>
</evidence>
<dbReference type="GO" id="GO:0005737">
    <property type="term" value="C:cytoplasm"/>
    <property type="evidence" value="ECO:0007669"/>
    <property type="project" value="UniProtKB-SubCell"/>
</dbReference>
<feature type="site" description="Stabilizes the basic form of H active site to accept a proton" evidence="8">
    <location>
        <position position="103"/>
    </location>
</feature>
<evidence type="ECO:0000313" key="11">
    <source>
        <dbReference type="EMBL" id="SBW19252.1"/>
    </source>
</evidence>
<keyword evidence="4 8" id="KW-0694">RNA-binding</keyword>
<organism evidence="11 12">
    <name type="scientific">Candidatus Protofrankia californiensis</name>
    <dbReference type="NCBI Taxonomy" id="1839754"/>
    <lineage>
        <taxon>Bacteria</taxon>
        <taxon>Bacillati</taxon>
        <taxon>Actinomycetota</taxon>
        <taxon>Actinomycetes</taxon>
        <taxon>Frankiales</taxon>
        <taxon>Frankiaceae</taxon>
        <taxon>Protofrankia</taxon>
    </lineage>
</organism>
<comment type="subcellular location">
    <subcellularLocation>
        <location evidence="8">Cytoplasm</location>
    </subcellularLocation>
</comment>
<dbReference type="PANTHER" id="PTHR17224:SF1">
    <property type="entry name" value="PEPTIDYL-TRNA HYDROLASE"/>
    <property type="match status" value="1"/>
</dbReference>
<gene>
    <name evidence="8 11" type="primary">pth</name>
    <name evidence="11" type="ORF">FDG2_1115</name>
</gene>
<dbReference type="HAMAP" id="MF_00083">
    <property type="entry name" value="Pept_tRNA_hydro_bact"/>
    <property type="match status" value="1"/>
</dbReference>
<comment type="similarity">
    <text evidence="5 8 10">Belongs to the PTH family.</text>
</comment>
<dbReference type="PROSITE" id="PS01195">
    <property type="entry name" value="PEPT_TRNA_HYDROL_1"/>
    <property type="match status" value="1"/>
</dbReference>
<feature type="binding site" evidence="8">
    <location>
        <position position="124"/>
    </location>
    <ligand>
        <name>tRNA</name>
        <dbReference type="ChEBI" id="CHEBI:17843"/>
    </ligand>
</feature>
<feature type="site" description="Discriminates between blocked and unblocked aminoacyl-tRNA" evidence="8">
    <location>
        <position position="21"/>
    </location>
</feature>
<dbReference type="EMBL" id="FLUV01000462">
    <property type="protein sequence ID" value="SBW19252.1"/>
    <property type="molecule type" value="Genomic_DNA"/>
</dbReference>
<dbReference type="EC" id="3.1.1.29" evidence="1 8"/>
<dbReference type="GO" id="GO:0004045">
    <property type="term" value="F:peptidyl-tRNA hydrolase activity"/>
    <property type="evidence" value="ECO:0007669"/>
    <property type="project" value="UniProtKB-UniRule"/>
</dbReference>
<proteinExistence type="inferred from homology"/>
<dbReference type="CDD" id="cd00462">
    <property type="entry name" value="PTH"/>
    <property type="match status" value="1"/>
</dbReference>
<comment type="function">
    <text evidence="8">Catalyzes the release of premature peptidyl moieties from peptidyl-tRNA molecules trapped in stalled 50S ribosomal subunits, and thus maintains levels of free tRNAs and 50S ribosomes.</text>
</comment>
<dbReference type="Pfam" id="PF01195">
    <property type="entry name" value="Pept_tRNA_hydro"/>
    <property type="match status" value="1"/>
</dbReference>
<dbReference type="FunFam" id="3.40.50.1470:FF:000001">
    <property type="entry name" value="Peptidyl-tRNA hydrolase"/>
    <property type="match status" value="1"/>
</dbReference>
<dbReference type="GO" id="GO:0000049">
    <property type="term" value="F:tRNA binding"/>
    <property type="evidence" value="ECO:0007669"/>
    <property type="project" value="UniProtKB-UniRule"/>
</dbReference>
<dbReference type="AlphaFoldDB" id="A0A1C3NUV6"/>
<accession>A0A1C3NUV6</accession>
<comment type="function">
    <text evidence="8">Hydrolyzes ribosome-free peptidyl-tRNAs (with 1 or more amino acids incorporated), which drop off the ribosome during protein synthesis, or as a result of ribosome stalling.</text>
</comment>
<dbReference type="GO" id="GO:0072344">
    <property type="term" value="P:rescue of stalled ribosome"/>
    <property type="evidence" value="ECO:0007669"/>
    <property type="project" value="UniProtKB-UniRule"/>
</dbReference>
<keyword evidence="2 8" id="KW-0820">tRNA-binding</keyword>
<evidence type="ECO:0000313" key="12">
    <source>
        <dbReference type="Proteomes" id="UP000199013"/>
    </source>
</evidence>
<dbReference type="GO" id="GO:0006515">
    <property type="term" value="P:protein quality control for misfolded or incompletely synthesized proteins"/>
    <property type="evidence" value="ECO:0007669"/>
    <property type="project" value="UniProtKB-UniRule"/>
</dbReference>
<comment type="subunit">
    <text evidence="8">Monomer.</text>
</comment>
<sequence>MSPLEADVVATGPWLVIGLGNPGPAYAGNRHNVGFMVLDLLAERVGDRFRTHRGRADVADVRLAGVHVLLAKPRSFMNTSGGPVAALRTFFKVDVGQIVVIHDELDIPFGTIRLKLGGGDNGHNGLRSVTASLGSRDYLRVRVGIGRPPGRMDPADFVLRDFSAPERKELPFLLDRAADAVDSLVGRGLEATQNMFHASTARPHP</sequence>
<keyword evidence="12" id="KW-1185">Reference proteome</keyword>
<keyword evidence="8" id="KW-0963">Cytoplasm</keyword>
<evidence type="ECO:0000256" key="4">
    <source>
        <dbReference type="ARBA" id="ARBA00022884"/>
    </source>
</evidence>
<keyword evidence="3 8" id="KW-0378">Hydrolase</keyword>
<feature type="binding site" evidence="8">
    <location>
        <position position="78"/>
    </location>
    <ligand>
        <name>tRNA</name>
        <dbReference type="ChEBI" id="CHEBI:17843"/>
    </ligand>
</feature>
<evidence type="ECO:0000256" key="9">
    <source>
        <dbReference type="RuleBase" id="RU000673"/>
    </source>
</evidence>
<feature type="binding site" evidence="8">
    <location>
        <position position="26"/>
    </location>
    <ligand>
        <name>tRNA</name>
        <dbReference type="ChEBI" id="CHEBI:17843"/>
    </ligand>
</feature>
<dbReference type="NCBIfam" id="TIGR00447">
    <property type="entry name" value="pth"/>
    <property type="match status" value="1"/>
</dbReference>
<evidence type="ECO:0000256" key="6">
    <source>
        <dbReference type="ARBA" id="ARBA00048707"/>
    </source>
</evidence>
<feature type="binding site" evidence="8">
    <location>
        <position position="76"/>
    </location>
    <ligand>
        <name>tRNA</name>
        <dbReference type="ChEBI" id="CHEBI:17843"/>
    </ligand>
</feature>
<comment type="catalytic activity">
    <reaction evidence="6 8 9">
        <text>an N-acyl-L-alpha-aminoacyl-tRNA + H2O = an N-acyl-L-amino acid + a tRNA + H(+)</text>
        <dbReference type="Rhea" id="RHEA:54448"/>
        <dbReference type="Rhea" id="RHEA-COMP:10123"/>
        <dbReference type="Rhea" id="RHEA-COMP:13883"/>
        <dbReference type="ChEBI" id="CHEBI:15377"/>
        <dbReference type="ChEBI" id="CHEBI:15378"/>
        <dbReference type="ChEBI" id="CHEBI:59874"/>
        <dbReference type="ChEBI" id="CHEBI:78442"/>
        <dbReference type="ChEBI" id="CHEBI:138191"/>
        <dbReference type="EC" id="3.1.1.29"/>
    </reaction>
</comment>
<dbReference type="SUPFAM" id="SSF53178">
    <property type="entry name" value="Peptidyl-tRNA hydrolase-like"/>
    <property type="match status" value="1"/>
</dbReference>
<evidence type="ECO:0000256" key="3">
    <source>
        <dbReference type="ARBA" id="ARBA00022801"/>
    </source>
</evidence>
<dbReference type="InterPro" id="IPR036416">
    <property type="entry name" value="Pept_tRNA_hydro_sf"/>
</dbReference>
<reference evidence="12" key="1">
    <citation type="submission" date="2016-02" db="EMBL/GenBank/DDBJ databases">
        <authorList>
            <person name="Wibberg D."/>
        </authorList>
    </citation>
    <scope>NUCLEOTIDE SEQUENCE [LARGE SCALE GENOMIC DNA]</scope>
</reference>
<evidence type="ECO:0000256" key="1">
    <source>
        <dbReference type="ARBA" id="ARBA00013260"/>
    </source>
</evidence>
<dbReference type="InterPro" id="IPR018171">
    <property type="entry name" value="Pept_tRNA_hydro_CS"/>
</dbReference>
<dbReference type="Proteomes" id="UP000199013">
    <property type="component" value="Unassembled WGS sequence"/>
</dbReference>
<evidence type="ECO:0000256" key="2">
    <source>
        <dbReference type="ARBA" id="ARBA00022555"/>
    </source>
</evidence>
<feature type="active site" description="Proton acceptor" evidence="8">
    <location>
        <position position="31"/>
    </location>
</feature>
<evidence type="ECO:0000256" key="5">
    <source>
        <dbReference type="ARBA" id="ARBA00038063"/>
    </source>
</evidence>